<dbReference type="Proteomes" id="UP001285263">
    <property type="component" value="Unassembled WGS sequence"/>
</dbReference>
<feature type="compositionally biased region" description="Acidic residues" evidence="1">
    <location>
        <begin position="69"/>
        <end position="79"/>
    </location>
</feature>
<dbReference type="RefSeq" id="WP_320423551.1">
    <property type="nucleotide sequence ID" value="NZ_JAXCLA010000004.1"/>
</dbReference>
<evidence type="ECO:0000256" key="1">
    <source>
        <dbReference type="SAM" id="MobiDB-lite"/>
    </source>
</evidence>
<dbReference type="EMBL" id="JAXCLA010000004">
    <property type="protein sequence ID" value="MDY0745652.1"/>
    <property type="molecule type" value="Genomic_DNA"/>
</dbReference>
<feature type="region of interest" description="Disordered" evidence="1">
    <location>
        <begin position="45"/>
        <end position="85"/>
    </location>
</feature>
<accession>A0ABU5DH97</accession>
<evidence type="ECO:0000313" key="3">
    <source>
        <dbReference type="Proteomes" id="UP001285263"/>
    </source>
</evidence>
<protein>
    <submittedName>
        <fullName evidence="2">Uncharacterized protein</fullName>
    </submittedName>
</protein>
<name>A0ABU5DH97_9BURK</name>
<reference evidence="2 3" key="1">
    <citation type="submission" date="2023-11" db="EMBL/GenBank/DDBJ databases">
        <title>Paucibacter sp. nov., isolated from fresh soil in Korea.</title>
        <authorList>
            <person name="Le N.T.T."/>
        </authorList>
    </citation>
    <scope>NUCLEOTIDE SEQUENCE [LARGE SCALE GENOMIC DNA]</scope>
    <source>
        <strain evidence="2 3">R3-3</strain>
    </source>
</reference>
<organism evidence="2 3">
    <name type="scientific">Roseateles agri</name>
    <dbReference type="NCBI Taxonomy" id="3098619"/>
    <lineage>
        <taxon>Bacteria</taxon>
        <taxon>Pseudomonadati</taxon>
        <taxon>Pseudomonadota</taxon>
        <taxon>Betaproteobacteria</taxon>
        <taxon>Burkholderiales</taxon>
        <taxon>Sphaerotilaceae</taxon>
        <taxon>Roseateles</taxon>
    </lineage>
</organism>
<gene>
    <name evidence="2" type="ORF">SNE35_14115</name>
</gene>
<sequence>MNGKTPQASPRIDPFAMLLDPDRVVSDMEHSERLQRLQRRVVHPLDLPSRNGRTTQAAQAAEFDRMVDEAPEEPMDDPQDGAVLS</sequence>
<proteinExistence type="predicted"/>
<comment type="caution">
    <text evidence="2">The sequence shown here is derived from an EMBL/GenBank/DDBJ whole genome shotgun (WGS) entry which is preliminary data.</text>
</comment>
<keyword evidence="3" id="KW-1185">Reference proteome</keyword>
<evidence type="ECO:0000313" key="2">
    <source>
        <dbReference type="EMBL" id="MDY0745652.1"/>
    </source>
</evidence>